<feature type="transmembrane region" description="Helical" evidence="2">
    <location>
        <begin position="221"/>
        <end position="243"/>
    </location>
</feature>
<dbReference type="EMBL" id="JADLRE010000014">
    <property type="protein sequence ID" value="MBF6227146.1"/>
    <property type="molecule type" value="Genomic_DNA"/>
</dbReference>
<feature type="region of interest" description="Disordered" evidence="1">
    <location>
        <begin position="103"/>
        <end position="133"/>
    </location>
</feature>
<evidence type="ECO:0000313" key="3">
    <source>
        <dbReference type="EMBL" id="MBF6227146.1"/>
    </source>
</evidence>
<reference evidence="3 4" key="1">
    <citation type="submission" date="2020-10" db="EMBL/GenBank/DDBJ databases">
        <title>Identification of Nocardia species via Next-generation sequencing and recognition of intraspecies genetic diversity.</title>
        <authorList>
            <person name="Li P."/>
            <person name="Li P."/>
            <person name="Lu B."/>
        </authorList>
    </citation>
    <scope>NUCLEOTIDE SEQUENCE [LARGE SCALE GENOMIC DNA]</scope>
    <source>
        <strain evidence="3 4">N-11</strain>
    </source>
</reference>
<proteinExistence type="predicted"/>
<dbReference type="Proteomes" id="UP000807309">
    <property type="component" value="Unassembled WGS sequence"/>
</dbReference>
<feature type="transmembrane region" description="Helical" evidence="2">
    <location>
        <begin position="179"/>
        <end position="200"/>
    </location>
</feature>
<feature type="region of interest" description="Disordered" evidence="1">
    <location>
        <begin position="1"/>
        <end position="20"/>
    </location>
</feature>
<feature type="compositionally biased region" description="Basic and acidic residues" evidence="1">
    <location>
        <begin position="103"/>
        <end position="118"/>
    </location>
</feature>
<comment type="caution">
    <text evidence="3">The sequence shown here is derived from an EMBL/GenBank/DDBJ whole genome shotgun (WGS) entry which is preliminary data.</text>
</comment>
<feature type="compositionally biased region" description="Low complexity" evidence="1">
    <location>
        <begin position="360"/>
        <end position="373"/>
    </location>
</feature>
<keyword evidence="2" id="KW-1133">Transmembrane helix</keyword>
<feature type="transmembrane region" description="Helical" evidence="2">
    <location>
        <begin position="149"/>
        <end position="167"/>
    </location>
</feature>
<keyword evidence="2" id="KW-0812">Transmembrane</keyword>
<organism evidence="3 4">
    <name type="scientific">Nocardia abscessus</name>
    <dbReference type="NCBI Taxonomy" id="120957"/>
    <lineage>
        <taxon>Bacteria</taxon>
        <taxon>Bacillati</taxon>
        <taxon>Actinomycetota</taxon>
        <taxon>Actinomycetes</taxon>
        <taxon>Mycobacteriales</taxon>
        <taxon>Nocardiaceae</taxon>
        <taxon>Nocardia</taxon>
    </lineage>
</organism>
<feature type="region of interest" description="Disordered" evidence="1">
    <location>
        <begin position="286"/>
        <end position="305"/>
    </location>
</feature>
<accession>A0ABS0C9U9</accession>
<feature type="compositionally biased region" description="Low complexity" evidence="1">
    <location>
        <begin position="289"/>
        <end position="305"/>
    </location>
</feature>
<evidence type="ECO:0000256" key="1">
    <source>
        <dbReference type="SAM" id="MobiDB-lite"/>
    </source>
</evidence>
<keyword evidence="2" id="KW-0472">Membrane</keyword>
<feature type="transmembrane region" description="Helical" evidence="2">
    <location>
        <begin position="249"/>
        <end position="269"/>
    </location>
</feature>
<keyword evidence="4" id="KW-1185">Reference proteome</keyword>
<gene>
    <name evidence="3" type="ORF">IU470_18805</name>
</gene>
<protein>
    <recommendedName>
        <fullName evidence="5">DUF2637 domain-containing protein</fullName>
    </recommendedName>
</protein>
<evidence type="ECO:0000256" key="2">
    <source>
        <dbReference type="SAM" id="Phobius"/>
    </source>
</evidence>
<sequence length="462" mass="49384">MTESLHTSTPAPGEAPGPPGEFIVGSGLRWPRRGDRVMPMDLAQRVALAEEQLPWQGHSALYDVHSEREIAAERALHVWMRAEQRRQRKRAFRAELADAERDRRTSAAIEREDAAEQRWHRRARAQRRRETNPDALEGMLHRRATRSSWRLRAVMAIGLLWSAVNVGRNLTPDGASGEVSWWLLWALSFGIEAMISVPILEIMAQAATAARLGITVQRTKILLFEAVLLTSTVGLNSGPHLAAGDLGRAAEYSVAPIMVVVLMWLHAWLTARNAEMIATLAARRTETPAHGSSASDDSGVGSADRAVSSVRPALAPVAARPADPASATTVVAAGPESAGFAPPGRNGATAVAISTGFDEQSTSQPSAAPTPSADGGIMTTVTVSSCGEIAEQLVLRKLVQKPAPQIVAILQLAAQGFNANRIATEMSAITSTPWARSTVDRIIARAESLGFDPTTADQGVAA</sequence>
<feature type="region of interest" description="Disordered" evidence="1">
    <location>
        <begin position="356"/>
        <end position="376"/>
    </location>
</feature>
<dbReference type="RefSeq" id="WP_195034193.1">
    <property type="nucleotide sequence ID" value="NZ_JADLRE010000014.1"/>
</dbReference>
<name>A0ABS0C9U9_9NOCA</name>
<evidence type="ECO:0008006" key="5">
    <source>
        <dbReference type="Google" id="ProtNLM"/>
    </source>
</evidence>
<evidence type="ECO:0000313" key="4">
    <source>
        <dbReference type="Proteomes" id="UP000807309"/>
    </source>
</evidence>